<evidence type="ECO:0000313" key="5">
    <source>
        <dbReference type="EMBL" id="MFC4105087.1"/>
    </source>
</evidence>
<evidence type="ECO:0000256" key="2">
    <source>
        <dbReference type="ARBA" id="ARBA00023125"/>
    </source>
</evidence>
<dbReference type="InterPro" id="IPR023187">
    <property type="entry name" value="Tscrpt_reg_MarR-type_CS"/>
</dbReference>
<sequence length="149" mass="16753">MTDDEAARGGSDILRTVEDELTVLLRRFRTVSWEMAREVHPNLEASAYGLLLWLRRSGPIRLTDLSTLLGISKGTLSRQLRGLETLGLVQRDPDPADGRAALLALTAEGQRRFDEARTARLGQLRRTLESWPSGELADFARLLHRFNES</sequence>
<keyword evidence="2" id="KW-0238">DNA-binding</keyword>
<dbReference type="Proteomes" id="UP001595868">
    <property type="component" value="Unassembled WGS sequence"/>
</dbReference>
<dbReference type="Gene3D" id="1.10.10.10">
    <property type="entry name" value="Winged helix-like DNA-binding domain superfamily/Winged helix DNA-binding domain"/>
    <property type="match status" value="1"/>
</dbReference>
<dbReference type="RefSeq" id="WP_377542084.1">
    <property type="nucleotide sequence ID" value="NZ_JBHSBN010000002.1"/>
</dbReference>
<keyword evidence="1" id="KW-0805">Transcription regulation</keyword>
<evidence type="ECO:0000313" key="6">
    <source>
        <dbReference type="Proteomes" id="UP001595868"/>
    </source>
</evidence>
<dbReference type="Pfam" id="PF12802">
    <property type="entry name" value="MarR_2"/>
    <property type="match status" value="1"/>
</dbReference>
<gene>
    <name evidence="5" type="ORF">ACFOX0_03920</name>
</gene>
<keyword evidence="6" id="KW-1185">Reference proteome</keyword>
<name>A0ABV8KGB9_9ACTN</name>
<dbReference type="EMBL" id="JBHSBN010000002">
    <property type="protein sequence ID" value="MFC4105087.1"/>
    <property type="molecule type" value="Genomic_DNA"/>
</dbReference>
<organism evidence="5 6">
    <name type="scientific">Micromonospora zhanjiangensis</name>
    <dbReference type="NCBI Taxonomy" id="1522057"/>
    <lineage>
        <taxon>Bacteria</taxon>
        <taxon>Bacillati</taxon>
        <taxon>Actinomycetota</taxon>
        <taxon>Actinomycetes</taxon>
        <taxon>Micromonosporales</taxon>
        <taxon>Micromonosporaceae</taxon>
        <taxon>Micromonospora</taxon>
    </lineage>
</organism>
<dbReference type="PANTHER" id="PTHR33164">
    <property type="entry name" value="TRANSCRIPTIONAL REGULATOR, MARR FAMILY"/>
    <property type="match status" value="1"/>
</dbReference>
<evidence type="ECO:0000256" key="3">
    <source>
        <dbReference type="ARBA" id="ARBA00023163"/>
    </source>
</evidence>
<feature type="domain" description="HTH marR-type" evidence="4">
    <location>
        <begin position="18"/>
        <end position="148"/>
    </location>
</feature>
<keyword evidence="3" id="KW-0804">Transcription</keyword>
<dbReference type="InterPro" id="IPR039422">
    <property type="entry name" value="MarR/SlyA-like"/>
</dbReference>
<dbReference type="SMART" id="SM00347">
    <property type="entry name" value="HTH_MARR"/>
    <property type="match status" value="1"/>
</dbReference>
<dbReference type="PANTHER" id="PTHR33164:SF57">
    <property type="entry name" value="MARR-FAMILY TRANSCRIPTIONAL REGULATOR"/>
    <property type="match status" value="1"/>
</dbReference>
<dbReference type="PRINTS" id="PR00598">
    <property type="entry name" value="HTHMARR"/>
</dbReference>
<dbReference type="PROSITE" id="PS50995">
    <property type="entry name" value="HTH_MARR_2"/>
    <property type="match status" value="1"/>
</dbReference>
<evidence type="ECO:0000259" key="4">
    <source>
        <dbReference type="PROSITE" id="PS50995"/>
    </source>
</evidence>
<dbReference type="InterPro" id="IPR036390">
    <property type="entry name" value="WH_DNA-bd_sf"/>
</dbReference>
<evidence type="ECO:0000256" key="1">
    <source>
        <dbReference type="ARBA" id="ARBA00023015"/>
    </source>
</evidence>
<accession>A0ABV8KGB9</accession>
<comment type="caution">
    <text evidence="5">The sequence shown here is derived from an EMBL/GenBank/DDBJ whole genome shotgun (WGS) entry which is preliminary data.</text>
</comment>
<dbReference type="SUPFAM" id="SSF46785">
    <property type="entry name" value="Winged helix' DNA-binding domain"/>
    <property type="match status" value="1"/>
</dbReference>
<dbReference type="InterPro" id="IPR000835">
    <property type="entry name" value="HTH_MarR-typ"/>
</dbReference>
<protein>
    <submittedName>
        <fullName evidence="5">MarR family winged helix-turn-helix transcriptional regulator</fullName>
    </submittedName>
</protein>
<reference evidence="6" key="1">
    <citation type="journal article" date="2019" name="Int. J. Syst. Evol. Microbiol.">
        <title>The Global Catalogue of Microorganisms (GCM) 10K type strain sequencing project: providing services to taxonomists for standard genome sequencing and annotation.</title>
        <authorList>
            <consortium name="The Broad Institute Genomics Platform"/>
            <consortium name="The Broad Institute Genome Sequencing Center for Infectious Disease"/>
            <person name="Wu L."/>
            <person name="Ma J."/>
        </authorList>
    </citation>
    <scope>NUCLEOTIDE SEQUENCE [LARGE SCALE GENOMIC DNA]</scope>
    <source>
        <strain evidence="6">2902at01</strain>
    </source>
</reference>
<proteinExistence type="predicted"/>
<dbReference type="PROSITE" id="PS01117">
    <property type="entry name" value="HTH_MARR_1"/>
    <property type="match status" value="1"/>
</dbReference>
<dbReference type="InterPro" id="IPR036388">
    <property type="entry name" value="WH-like_DNA-bd_sf"/>
</dbReference>